<dbReference type="Gene3D" id="3.40.50.150">
    <property type="entry name" value="Vaccinia Virus protein VP39"/>
    <property type="match status" value="1"/>
</dbReference>
<keyword evidence="4 9" id="KW-0808">Transferase</keyword>
<evidence type="ECO:0000256" key="3">
    <source>
        <dbReference type="ARBA" id="ARBA00022603"/>
    </source>
</evidence>
<organism evidence="9 10">
    <name type="scientific">Roseateles aquatilis</name>
    <dbReference type="NCBI Taxonomy" id="431061"/>
    <lineage>
        <taxon>Bacteria</taxon>
        <taxon>Pseudomonadati</taxon>
        <taxon>Pseudomonadota</taxon>
        <taxon>Betaproteobacteria</taxon>
        <taxon>Burkholderiales</taxon>
        <taxon>Sphaerotilaceae</taxon>
        <taxon>Roseateles</taxon>
    </lineage>
</organism>
<dbReference type="GO" id="GO:0032259">
    <property type="term" value="P:methylation"/>
    <property type="evidence" value="ECO:0007669"/>
    <property type="project" value="UniProtKB-KW"/>
</dbReference>
<dbReference type="CDD" id="cd02440">
    <property type="entry name" value="AdoMet_MTases"/>
    <property type="match status" value="1"/>
</dbReference>
<keyword evidence="3 9" id="KW-0489">Methyltransferase</keyword>
<dbReference type="OrthoDB" id="32195at2"/>
<proteinExistence type="inferred from homology"/>
<evidence type="ECO:0000259" key="8">
    <source>
        <dbReference type="Pfam" id="PF22837"/>
    </source>
</evidence>
<dbReference type="InterPro" id="IPR011639">
    <property type="entry name" value="MethylTrfase_TaqI-like_dom"/>
</dbReference>
<evidence type="ECO:0000256" key="2">
    <source>
        <dbReference type="ARBA" id="ARBA00011900"/>
    </source>
</evidence>
<dbReference type="RefSeq" id="WP_088385938.1">
    <property type="nucleotide sequence ID" value="NZ_NIOF01000007.1"/>
</dbReference>
<evidence type="ECO:0000256" key="1">
    <source>
        <dbReference type="ARBA" id="ARBA00006594"/>
    </source>
</evidence>
<dbReference type="GO" id="GO:0003676">
    <property type="term" value="F:nucleic acid binding"/>
    <property type="evidence" value="ECO:0007669"/>
    <property type="project" value="InterPro"/>
</dbReference>
<reference evidence="9 10" key="1">
    <citation type="journal article" date="2008" name="Int. J. Syst. Evol. Microbiol.">
        <title>Description of Roseateles aquatilis sp. nov. and Roseateles terrae sp. nov., in the class Betaproteobacteria, and emended description of the genus Roseateles.</title>
        <authorList>
            <person name="Gomila M."/>
            <person name="Bowien B."/>
            <person name="Falsen E."/>
            <person name="Moore E.R."/>
            <person name="Lalucat J."/>
        </authorList>
    </citation>
    <scope>NUCLEOTIDE SEQUENCE [LARGE SCALE GENOMIC DNA]</scope>
    <source>
        <strain evidence="9 10">CCUG 48205</strain>
    </source>
</reference>
<dbReference type="Pfam" id="PF07669">
    <property type="entry name" value="Eco57I"/>
    <property type="match status" value="1"/>
</dbReference>
<evidence type="ECO:0000256" key="5">
    <source>
        <dbReference type="ARBA" id="ARBA00022691"/>
    </source>
</evidence>
<evidence type="ECO:0000256" key="4">
    <source>
        <dbReference type="ARBA" id="ARBA00022679"/>
    </source>
</evidence>
<dbReference type="GO" id="GO:0006304">
    <property type="term" value="P:DNA modification"/>
    <property type="evidence" value="ECO:0007669"/>
    <property type="project" value="InterPro"/>
</dbReference>
<evidence type="ECO:0000256" key="6">
    <source>
        <dbReference type="ARBA" id="ARBA00047942"/>
    </source>
</evidence>
<dbReference type="EC" id="2.1.1.72" evidence="2"/>
<comment type="caution">
    <text evidence="9">The sequence shown here is derived from an EMBL/GenBank/DDBJ whole genome shotgun (WGS) entry which is preliminary data.</text>
</comment>
<dbReference type="SUPFAM" id="SSF53335">
    <property type="entry name" value="S-adenosyl-L-methionine-dependent methyltransferases"/>
    <property type="match status" value="1"/>
</dbReference>
<dbReference type="PROSITE" id="PS00092">
    <property type="entry name" value="N6_MTASE"/>
    <property type="match status" value="1"/>
</dbReference>
<name>A0A246J847_9BURK</name>
<dbReference type="AlphaFoldDB" id="A0A246J847"/>
<accession>A0A246J847</accession>
<feature type="domain" description="Type II methyltransferase M.TaqI-like" evidence="7">
    <location>
        <begin position="97"/>
        <end position="211"/>
    </location>
</feature>
<dbReference type="Pfam" id="PF22837">
    <property type="entry name" value="M_Eco57I_C"/>
    <property type="match status" value="1"/>
</dbReference>
<dbReference type="Proteomes" id="UP000197468">
    <property type="component" value="Unassembled WGS sequence"/>
</dbReference>
<keyword evidence="5" id="KW-0949">S-adenosyl-L-methionine</keyword>
<feature type="domain" description="Type II methyltransferase M.Eco57I C-terminal" evidence="8">
    <location>
        <begin position="261"/>
        <end position="522"/>
    </location>
</feature>
<dbReference type="InterPro" id="IPR050953">
    <property type="entry name" value="N4_N6_ade-DNA_methylase"/>
</dbReference>
<comment type="similarity">
    <text evidence="1">Belongs to the N(4)/N(6)-methyltransferase family.</text>
</comment>
<comment type="catalytic activity">
    <reaction evidence="6">
        <text>a 2'-deoxyadenosine in DNA + S-adenosyl-L-methionine = an N(6)-methyl-2'-deoxyadenosine in DNA + S-adenosyl-L-homocysteine + H(+)</text>
        <dbReference type="Rhea" id="RHEA:15197"/>
        <dbReference type="Rhea" id="RHEA-COMP:12418"/>
        <dbReference type="Rhea" id="RHEA-COMP:12419"/>
        <dbReference type="ChEBI" id="CHEBI:15378"/>
        <dbReference type="ChEBI" id="CHEBI:57856"/>
        <dbReference type="ChEBI" id="CHEBI:59789"/>
        <dbReference type="ChEBI" id="CHEBI:90615"/>
        <dbReference type="ChEBI" id="CHEBI:90616"/>
        <dbReference type="EC" id="2.1.1.72"/>
    </reaction>
</comment>
<evidence type="ECO:0000259" key="7">
    <source>
        <dbReference type="Pfam" id="PF07669"/>
    </source>
</evidence>
<dbReference type="PANTHER" id="PTHR33841:SF5">
    <property type="entry name" value="DNA METHYLASE (MODIFICATION METHYLASE) (METHYLTRANSFERASE)-RELATED"/>
    <property type="match status" value="1"/>
</dbReference>
<dbReference type="EMBL" id="NIOF01000007">
    <property type="protein sequence ID" value="OWQ88414.1"/>
    <property type="molecule type" value="Genomic_DNA"/>
</dbReference>
<dbReference type="InterPro" id="IPR054520">
    <property type="entry name" value="M_Eco57I_C"/>
</dbReference>
<sequence length="555" mass="59916">MVSPSLIHPNDTPGLRKGRGAFFTPALITAFLANWAIQTGSDRVLEPSAGDAAFLVAAVERLAQLRRRKSTDPEVDGVEIHAHSAKIARQRVRESGGKAHVRESDFFDVAPEPVYDAVIGNPPYIRYQNFSGEARAKSRQAALRGGVALTGLASSWAAFTVHSALFLKRGGRLGLVLPAELLSVNYAAPVRQFLFDRFRRVELVLFTEQVFPEAEADVVLLLAEGYGEGPAGHATIRQAKNAASLAALEAGQSWKPADPAAKWTGSLVDEAALDALGALTSGSHFSSLESWGDTTLGIVTGNNKYFALSPARARELGLRANELLPLSPPGSKHLRGLDLTPELLARLGKDGQSTRLFYPRTQPSNEAQAYIEDGHRTGVDTAYKCRVRKVWFRVPLVRPADLLLTCMNADTPRLVANEAGAYHLNSVHGVYLREAERDIGRELLSLASLNSATLMHAEMVGRAYGGGILKLEPKEADVWAVPSSLLVRSRAAALRAAKSAVADLLTRGDLLGAVDLVDRALLIDGRVLSVEQMGRMRAARERLASRREARSHGGS</sequence>
<evidence type="ECO:0000313" key="9">
    <source>
        <dbReference type="EMBL" id="OWQ88414.1"/>
    </source>
</evidence>
<dbReference type="PRINTS" id="PR00507">
    <property type="entry name" value="N12N6MTFRASE"/>
</dbReference>
<dbReference type="InterPro" id="IPR029063">
    <property type="entry name" value="SAM-dependent_MTases_sf"/>
</dbReference>
<dbReference type="InterPro" id="IPR002052">
    <property type="entry name" value="DNA_methylase_N6_adenine_CS"/>
</dbReference>
<keyword evidence="10" id="KW-1185">Reference proteome</keyword>
<dbReference type="GO" id="GO:0009007">
    <property type="term" value="F:site-specific DNA-methyltransferase (adenine-specific) activity"/>
    <property type="evidence" value="ECO:0007669"/>
    <property type="project" value="UniProtKB-EC"/>
</dbReference>
<gene>
    <name evidence="9" type="ORF">CDN99_16275</name>
</gene>
<dbReference type="PANTHER" id="PTHR33841">
    <property type="entry name" value="DNA METHYLTRANSFERASE YEEA-RELATED"/>
    <property type="match status" value="1"/>
</dbReference>
<protein>
    <recommendedName>
        <fullName evidence="2">site-specific DNA-methyltransferase (adenine-specific)</fullName>
        <ecNumber evidence="2">2.1.1.72</ecNumber>
    </recommendedName>
</protein>
<evidence type="ECO:0000313" key="10">
    <source>
        <dbReference type="Proteomes" id="UP000197468"/>
    </source>
</evidence>